<evidence type="ECO:0000313" key="2">
    <source>
        <dbReference type="EMBL" id="MFC6954634.1"/>
    </source>
</evidence>
<protein>
    <submittedName>
        <fullName evidence="2">HalOD1 output domain-containing protein</fullName>
    </submittedName>
</protein>
<proteinExistence type="predicted"/>
<reference evidence="2 3" key="1">
    <citation type="journal article" date="2019" name="Int. J. Syst. Evol. Microbiol.">
        <title>The Global Catalogue of Microorganisms (GCM) 10K type strain sequencing project: providing services to taxonomists for standard genome sequencing and annotation.</title>
        <authorList>
            <consortium name="The Broad Institute Genomics Platform"/>
            <consortium name="The Broad Institute Genome Sequencing Center for Infectious Disease"/>
            <person name="Wu L."/>
            <person name="Ma J."/>
        </authorList>
    </citation>
    <scope>NUCLEOTIDE SEQUENCE [LARGE SCALE GENOMIC DNA]</scope>
    <source>
        <strain evidence="2 3">GX26</strain>
    </source>
</reference>
<dbReference type="RefSeq" id="WP_336351571.1">
    <property type="nucleotide sequence ID" value="NZ_JAZAQL010000003.1"/>
</dbReference>
<dbReference type="Pfam" id="PF18545">
    <property type="entry name" value="HalOD1"/>
    <property type="match status" value="1"/>
</dbReference>
<name>A0ABD5VGW6_9EURY</name>
<dbReference type="Proteomes" id="UP001596395">
    <property type="component" value="Unassembled WGS sequence"/>
</dbReference>
<dbReference type="EMBL" id="JBHSXN010000003">
    <property type="protein sequence ID" value="MFC6954634.1"/>
    <property type="molecule type" value="Genomic_DNA"/>
</dbReference>
<gene>
    <name evidence="2" type="ORF">ACFQGB_17350</name>
</gene>
<comment type="caution">
    <text evidence="2">The sequence shown here is derived from an EMBL/GenBank/DDBJ whole genome shotgun (WGS) entry which is preliminary data.</text>
</comment>
<evidence type="ECO:0000259" key="1">
    <source>
        <dbReference type="Pfam" id="PF18545"/>
    </source>
</evidence>
<accession>A0ABD5VGW6</accession>
<organism evidence="2 3">
    <name type="scientific">Halorubellus litoreus</name>
    <dbReference type="NCBI Taxonomy" id="755308"/>
    <lineage>
        <taxon>Archaea</taxon>
        <taxon>Methanobacteriati</taxon>
        <taxon>Methanobacteriota</taxon>
        <taxon>Stenosarchaea group</taxon>
        <taxon>Halobacteria</taxon>
        <taxon>Halobacteriales</taxon>
        <taxon>Halorubellaceae</taxon>
        <taxon>Halorubellus</taxon>
    </lineage>
</organism>
<keyword evidence="3" id="KW-1185">Reference proteome</keyword>
<evidence type="ECO:0000313" key="3">
    <source>
        <dbReference type="Proteomes" id="UP001596395"/>
    </source>
</evidence>
<feature type="domain" description="Halobacterial output" evidence="1">
    <location>
        <begin position="32"/>
        <end position="95"/>
    </location>
</feature>
<sequence>MTQYDVTPTFDPDDGRYHMECDWHSVPGPGIVVVEAVANVMCCDALDLEPLQNAVDVDGLESILTSAHVAPVTIEFEYANASVRLGRDGHVVIDPK</sequence>
<dbReference type="AlphaFoldDB" id="A0ABD5VGW6"/>
<dbReference type="InterPro" id="IPR040624">
    <property type="entry name" value="HalOD1"/>
</dbReference>